<protein>
    <submittedName>
        <fullName evidence="2">Uncharacterized protein</fullName>
    </submittedName>
</protein>
<dbReference type="AlphaFoldDB" id="A0AAJ1TN23"/>
<feature type="region of interest" description="Disordered" evidence="1">
    <location>
        <begin position="76"/>
        <end position="97"/>
    </location>
</feature>
<dbReference type="EMBL" id="JAUSWL010000001">
    <property type="protein sequence ID" value="MDQ0541759.1"/>
    <property type="molecule type" value="Genomic_DNA"/>
</dbReference>
<evidence type="ECO:0000313" key="2">
    <source>
        <dbReference type="EMBL" id="MDQ0541759.1"/>
    </source>
</evidence>
<name>A0AAJ1TN23_9HYPH</name>
<reference evidence="2" key="1">
    <citation type="submission" date="2023-07" db="EMBL/GenBank/DDBJ databases">
        <title>Genomic Encyclopedia of Type Strains, Phase IV (KMG-IV): sequencing the most valuable type-strain genomes for metagenomic binning, comparative biology and taxonomic classification.</title>
        <authorList>
            <person name="Goeker M."/>
        </authorList>
    </citation>
    <scope>NUCLEOTIDE SEQUENCE</scope>
    <source>
        <strain evidence="2">DSM 19569</strain>
    </source>
</reference>
<sequence>MASALPAPAALDPRSTHALSTQTADAVLSLIQTSAPAPEMMAPFPRWGEPTQVGSGPAPLPPALAGNSGAVVSADEAVAASSQGQGGGANAAGPSDPNAAALETKAIRRVEEAAKWDAYLYSIAHADSSLMSAISFYLMCNNTHYQDFKSAHPSVDIHWINVDNKKIVSVWPKITDQWFAPR</sequence>
<accession>A0AAJ1TN23</accession>
<evidence type="ECO:0000313" key="3">
    <source>
        <dbReference type="Proteomes" id="UP001223420"/>
    </source>
</evidence>
<proteinExistence type="predicted"/>
<organism evidence="2 3">
    <name type="scientific">Methylobacterium brachiatum</name>
    <dbReference type="NCBI Taxonomy" id="269660"/>
    <lineage>
        <taxon>Bacteria</taxon>
        <taxon>Pseudomonadati</taxon>
        <taxon>Pseudomonadota</taxon>
        <taxon>Alphaproteobacteria</taxon>
        <taxon>Hyphomicrobiales</taxon>
        <taxon>Methylobacteriaceae</taxon>
        <taxon>Methylobacterium</taxon>
    </lineage>
</organism>
<comment type="caution">
    <text evidence="2">The sequence shown here is derived from an EMBL/GenBank/DDBJ whole genome shotgun (WGS) entry which is preliminary data.</text>
</comment>
<dbReference type="Proteomes" id="UP001223420">
    <property type="component" value="Unassembled WGS sequence"/>
</dbReference>
<gene>
    <name evidence="2" type="ORF">QO001_000667</name>
</gene>
<dbReference type="RefSeq" id="WP_230364841.1">
    <property type="nucleotide sequence ID" value="NZ_JAJALK010000001.1"/>
</dbReference>
<evidence type="ECO:0000256" key="1">
    <source>
        <dbReference type="SAM" id="MobiDB-lite"/>
    </source>
</evidence>